<feature type="region of interest" description="Disordered" evidence="1">
    <location>
        <begin position="105"/>
        <end position="125"/>
    </location>
</feature>
<protein>
    <submittedName>
        <fullName evidence="2">Uncharacterized protein</fullName>
    </submittedName>
</protein>
<gene>
    <name evidence="2" type="ORF">GCM10022416_03700</name>
</gene>
<name>A0ABP7XZ45_9ACTN</name>
<evidence type="ECO:0000313" key="3">
    <source>
        <dbReference type="Proteomes" id="UP001500266"/>
    </source>
</evidence>
<accession>A0ABP7XZ45</accession>
<dbReference type="EMBL" id="BAABDO010000003">
    <property type="protein sequence ID" value="GAA4128219.1"/>
    <property type="molecule type" value="Genomic_DNA"/>
</dbReference>
<organism evidence="2 3">
    <name type="scientific">Actinomadura keratinilytica</name>
    <dbReference type="NCBI Taxonomy" id="547461"/>
    <lineage>
        <taxon>Bacteria</taxon>
        <taxon>Bacillati</taxon>
        <taxon>Actinomycetota</taxon>
        <taxon>Actinomycetes</taxon>
        <taxon>Streptosporangiales</taxon>
        <taxon>Thermomonosporaceae</taxon>
        <taxon>Actinomadura</taxon>
    </lineage>
</organism>
<keyword evidence="3" id="KW-1185">Reference proteome</keyword>
<evidence type="ECO:0000313" key="2">
    <source>
        <dbReference type="EMBL" id="GAA4128219.1"/>
    </source>
</evidence>
<sequence>MKSSQVDAGLADVCANLHEIRALLGDEGAAASAPLPRLAAALRSGKGPDGRELSRDHIAELLNTVHIAVQAQGDPLGVFGRGALRGGLNAPGWTPPGPNCRVPRPWAHGPCSTRCRPSAGGPRRP</sequence>
<proteinExistence type="predicted"/>
<evidence type="ECO:0000256" key="1">
    <source>
        <dbReference type="SAM" id="MobiDB-lite"/>
    </source>
</evidence>
<comment type="caution">
    <text evidence="2">The sequence shown here is derived from an EMBL/GenBank/DDBJ whole genome shotgun (WGS) entry which is preliminary data.</text>
</comment>
<reference evidence="3" key="1">
    <citation type="journal article" date="2019" name="Int. J. Syst. Evol. Microbiol.">
        <title>The Global Catalogue of Microorganisms (GCM) 10K type strain sequencing project: providing services to taxonomists for standard genome sequencing and annotation.</title>
        <authorList>
            <consortium name="The Broad Institute Genomics Platform"/>
            <consortium name="The Broad Institute Genome Sequencing Center for Infectious Disease"/>
            <person name="Wu L."/>
            <person name="Ma J."/>
        </authorList>
    </citation>
    <scope>NUCLEOTIDE SEQUENCE [LARGE SCALE GENOMIC DNA]</scope>
    <source>
        <strain evidence="3">JCM 17316</strain>
    </source>
</reference>
<dbReference type="Proteomes" id="UP001500266">
    <property type="component" value="Unassembled WGS sequence"/>
</dbReference>